<dbReference type="Pfam" id="PF14040">
    <property type="entry name" value="DNase_NucA_NucB"/>
    <property type="match status" value="1"/>
</dbReference>
<dbReference type="EMBL" id="AOHO01000080">
    <property type="protein sequence ID" value="EME51176.1"/>
    <property type="molecule type" value="Genomic_DNA"/>
</dbReference>
<sequence>MAYQGTDWKKNEAAKDIACATIPKPTPKDQCDEYPFATTLQRAGKGDGNFSVKYVDGSQNGSAGGILRW</sequence>
<feature type="domain" description="Deoxyribonuclease NucA/NucB" evidence="1">
    <location>
        <begin position="11"/>
        <end position="68"/>
    </location>
</feature>
<proteinExistence type="predicted"/>
<reference evidence="2 3" key="1">
    <citation type="journal article" date="2013" name="Genome Announc.">
        <title>Draft Genome Sequence of Amycolatopsis decaplanina Strain DSM 44594T.</title>
        <authorList>
            <person name="Kaur N."/>
            <person name="Kumar S."/>
            <person name="Bala M."/>
            <person name="Raghava G.P."/>
            <person name="Mayilraj S."/>
        </authorList>
    </citation>
    <scope>NUCLEOTIDE SEQUENCE [LARGE SCALE GENOMIC DNA]</scope>
    <source>
        <strain evidence="2 3">DSM 44594</strain>
    </source>
</reference>
<gene>
    <name evidence="2" type="ORF">H074_37063</name>
</gene>
<evidence type="ECO:0000313" key="2">
    <source>
        <dbReference type="EMBL" id="EME51176.1"/>
    </source>
</evidence>
<dbReference type="OrthoDB" id="2751008at2"/>
<accession>M2WR36</accession>
<dbReference type="InterPro" id="IPR029476">
    <property type="entry name" value="DNase_NucA_NucB"/>
</dbReference>
<name>M2WR36_9PSEU</name>
<dbReference type="AlphaFoldDB" id="M2WR36"/>
<comment type="caution">
    <text evidence="2">The sequence shown here is derived from an EMBL/GenBank/DDBJ whole genome shotgun (WGS) entry which is preliminary data.</text>
</comment>
<evidence type="ECO:0000313" key="3">
    <source>
        <dbReference type="Proteomes" id="UP000054226"/>
    </source>
</evidence>
<dbReference type="Proteomes" id="UP000054226">
    <property type="component" value="Unassembled WGS sequence"/>
</dbReference>
<keyword evidence="3" id="KW-1185">Reference proteome</keyword>
<organism evidence="2 3">
    <name type="scientific">Amycolatopsis decaplanina DSM 44594</name>
    <dbReference type="NCBI Taxonomy" id="1284240"/>
    <lineage>
        <taxon>Bacteria</taxon>
        <taxon>Bacillati</taxon>
        <taxon>Actinomycetota</taxon>
        <taxon>Actinomycetes</taxon>
        <taxon>Pseudonocardiales</taxon>
        <taxon>Pseudonocardiaceae</taxon>
        <taxon>Amycolatopsis</taxon>
    </lineage>
</organism>
<dbReference type="RefSeq" id="WP_007035185.1">
    <property type="nucleotide sequence ID" value="NZ_AOHO01000080.1"/>
</dbReference>
<dbReference type="PATRIC" id="fig|1284240.4.peg.7561"/>
<evidence type="ECO:0000259" key="1">
    <source>
        <dbReference type="Pfam" id="PF14040"/>
    </source>
</evidence>
<protein>
    <recommendedName>
        <fullName evidence="1">Deoxyribonuclease NucA/NucB domain-containing protein</fullName>
    </recommendedName>
</protein>